<keyword evidence="3" id="KW-1185">Reference proteome</keyword>
<evidence type="ECO:0008006" key="4">
    <source>
        <dbReference type="Google" id="ProtNLM"/>
    </source>
</evidence>
<dbReference type="RefSeq" id="WP_335420672.1">
    <property type="nucleotide sequence ID" value="NZ_JBALHR010000002.1"/>
</dbReference>
<evidence type="ECO:0000313" key="2">
    <source>
        <dbReference type="EMBL" id="MEH7827572.1"/>
    </source>
</evidence>
<evidence type="ECO:0000313" key="3">
    <source>
        <dbReference type="Proteomes" id="UP001431963"/>
    </source>
</evidence>
<evidence type="ECO:0000256" key="1">
    <source>
        <dbReference type="SAM" id="SignalP"/>
    </source>
</evidence>
<organism evidence="2 3">
    <name type="scientific">Gemmobacter denitrificans</name>
    <dbReference type="NCBI Taxonomy" id="3123040"/>
    <lineage>
        <taxon>Bacteria</taxon>
        <taxon>Pseudomonadati</taxon>
        <taxon>Pseudomonadota</taxon>
        <taxon>Alphaproteobacteria</taxon>
        <taxon>Rhodobacterales</taxon>
        <taxon>Paracoccaceae</taxon>
        <taxon>Gemmobacter</taxon>
    </lineage>
</organism>
<name>A0ABU8BTG9_9RHOB</name>
<dbReference type="EMBL" id="JBALHR010000002">
    <property type="protein sequence ID" value="MEH7827572.1"/>
    <property type="molecule type" value="Genomic_DNA"/>
</dbReference>
<accession>A0ABU8BTG9</accession>
<reference evidence="2" key="1">
    <citation type="submission" date="2024-02" db="EMBL/GenBank/DDBJ databases">
        <title>Genome sequences of strain Gemmobacter sp. JM10B15.</title>
        <authorList>
            <person name="Zhang M."/>
        </authorList>
    </citation>
    <scope>NUCLEOTIDE SEQUENCE</scope>
    <source>
        <strain evidence="2">JM10B15</strain>
    </source>
</reference>
<comment type="caution">
    <text evidence="2">The sequence shown here is derived from an EMBL/GenBank/DDBJ whole genome shotgun (WGS) entry which is preliminary data.</text>
</comment>
<feature type="chain" id="PRO_5045884402" description="Protease inhibitor Inh" evidence="1">
    <location>
        <begin position="20"/>
        <end position="135"/>
    </location>
</feature>
<gene>
    <name evidence="2" type="ORF">V6590_05380</name>
</gene>
<proteinExistence type="predicted"/>
<feature type="signal peptide" evidence="1">
    <location>
        <begin position="1"/>
        <end position="19"/>
    </location>
</feature>
<dbReference type="Proteomes" id="UP001431963">
    <property type="component" value="Unassembled WGS sequence"/>
</dbReference>
<sequence length="135" mass="14834">MIRTLLLLAALMVAPAAHAQNFTTAAEVKPILQATRGNWIALREWQGEDLVYFTHLESWRCGLSQVMFSVNGGPLQDWPMDPCQEGTAQPNAMATDRLPYTRLPPGSVARVDVMVVYDDGTADSATFERAAVLMP</sequence>
<keyword evidence="1" id="KW-0732">Signal</keyword>
<protein>
    <recommendedName>
        <fullName evidence="4">Protease inhibitor Inh</fullName>
    </recommendedName>
</protein>